<feature type="transmembrane region" description="Helical" evidence="16">
    <location>
        <begin position="185"/>
        <end position="201"/>
    </location>
</feature>
<dbReference type="GO" id="GO:0051301">
    <property type="term" value="P:cell division"/>
    <property type="evidence" value="ECO:0007669"/>
    <property type="project" value="InterPro"/>
</dbReference>
<evidence type="ECO:0000256" key="10">
    <source>
        <dbReference type="ARBA" id="ARBA00033270"/>
    </source>
</evidence>
<evidence type="ECO:0000256" key="1">
    <source>
        <dbReference type="ARBA" id="ARBA00004141"/>
    </source>
</evidence>
<evidence type="ECO:0000256" key="8">
    <source>
        <dbReference type="ARBA" id="ARBA00023136"/>
    </source>
</evidence>
<dbReference type="EC" id="2.4.99.28" evidence="14"/>
<dbReference type="GO" id="GO:0008360">
    <property type="term" value="P:regulation of cell shape"/>
    <property type="evidence" value="ECO:0007669"/>
    <property type="project" value="UniProtKB-KW"/>
</dbReference>
<dbReference type="GO" id="GO:0032153">
    <property type="term" value="C:cell division site"/>
    <property type="evidence" value="ECO:0007669"/>
    <property type="project" value="TreeGrafter"/>
</dbReference>
<feature type="transmembrane region" description="Helical" evidence="16">
    <location>
        <begin position="84"/>
        <end position="105"/>
    </location>
</feature>
<proteinExistence type="inferred from homology"/>
<feature type="transmembrane region" description="Helical" evidence="16">
    <location>
        <begin position="285"/>
        <end position="305"/>
    </location>
</feature>
<dbReference type="GO" id="GO:0008955">
    <property type="term" value="F:peptidoglycan glycosyltransferase activity"/>
    <property type="evidence" value="ECO:0007669"/>
    <property type="project" value="UniProtKB-EC"/>
</dbReference>
<dbReference type="GO" id="GO:0009252">
    <property type="term" value="P:peptidoglycan biosynthetic process"/>
    <property type="evidence" value="ECO:0007669"/>
    <property type="project" value="UniProtKB-KW"/>
</dbReference>
<evidence type="ECO:0000256" key="2">
    <source>
        <dbReference type="ARBA" id="ARBA00022676"/>
    </source>
</evidence>
<feature type="transmembrane region" description="Helical" evidence="16">
    <location>
        <begin position="50"/>
        <end position="72"/>
    </location>
</feature>
<evidence type="ECO:0000256" key="16">
    <source>
        <dbReference type="SAM" id="Phobius"/>
    </source>
</evidence>
<evidence type="ECO:0000256" key="4">
    <source>
        <dbReference type="ARBA" id="ARBA00022692"/>
    </source>
</evidence>
<feature type="transmembrane region" description="Helical" evidence="16">
    <location>
        <begin position="111"/>
        <end position="138"/>
    </location>
</feature>
<evidence type="ECO:0000256" key="12">
    <source>
        <dbReference type="ARBA" id="ARBA00041185"/>
    </source>
</evidence>
<gene>
    <name evidence="17" type="ORF">IAC77_01505</name>
</gene>
<comment type="similarity">
    <text evidence="11">Belongs to the SEDS family. FtsW subfamily.</text>
</comment>
<keyword evidence="6" id="KW-0573">Peptidoglycan synthesis</keyword>
<name>A0A940DE42_9PROT</name>
<protein>
    <recommendedName>
        <fullName evidence="12">Probable peptidoglycan glycosyltransferase FtsW</fullName>
        <ecNumber evidence="14">2.4.99.28</ecNumber>
    </recommendedName>
    <alternativeName>
        <fullName evidence="13">Cell division protein FtsW</fullName>
    </alternativeName>
    <alternativeName>
        <fullName evidence="10">Cell wall polymerase</fullName>
    </alternativeName>
    <alternativeName>
        <fullName evidence="9">Peptidoglycan polymerase</fullName>
    </alternativeName>
</protein>
<keyword evidence="4 16" id="KW-0812">Transmembrane</keyword>
<evidence type="ECO:0000256" key="3">
    <source>
        <dbReference type="ARBA" id="ARBA00022679"/>
    </source>
</evidence>
<evidence type="ECO:0000256" key="9">
    <source>
        <dbReference type="ARBA" id="ARBA00032370"/>
    </source>
</evidence>
<dbReference type="GO" id="GO:0015648">
    <property type="term" value="F:lipid-linked peptidoglycan transporter activity"/>
    <property type="evidence" value="ECO:0007669"/>
    <property type="project" value="TreeGrafter"/>
</dbReference>
<feature type="transmembrane region" description="Helical" evidence="16">
    <location>
        <begin position="21"/>
        <end position="44"/>
    </location>
</feature>
<evidence type="ECO:0000256" key="14">
    <source>
        <dbReference type="ARBA" id="ARBA00044770"/>
    </source>
</evidence>
<keyword evidence="2" id="KW-0328">Glycosyltransferase</keyword>
<feature type="transmembrane region" description="Helical" evidence="16">
    <location>
        <begin position="159"/>
        <end position="179"/>
    </location>
</feature>
<dbReference type="InterPro" id="IPR001182">
    <property type="entry name" value="FtsW/RodA"/>
</dbReference>
<evidence type="ECO:0000256" key="5">
    <source>
        <dbReference type="ARBA" id="ARBA00022960"/>
    </source>
</evidence>
<reference evidence="17" key="1">
    <citation type="submission" date="2020-10" db="EMBL/GenBank/DDBJ databases">
        <authorList>
            <person name="Gilroy R."/>
        </authorList>
    </citation>
    <scope>NUCLEOTIDE SEQUENCE</scope>
    <source>
        <strain evidence="17">B1-16210</strain>
    </source>
</reference>
<evidence type="ECO:0000256" key="7">
    <source>
        <dbReference type="ARBA" id="ARBA00022989"/>
    </source>
</evidence>
<dbReference type="PANTHER" id="PTHR30474:SF2">
    <property type="entry name" value="PEPTIDOGLYCAN GLYCOSYLTRANSFERASE FTSW-RELATED"/>
    <property type="match status" value="1"/>
</dbReference>
<evidence type="ECO:0000256" key="11">
    <source>
        <dbReference type="ARBA" id="ARBA00038053"/>
    </source>
</evidence>
<evidence type="ECO:0000256" key="13">
    <source>
        <dbReference type="ARBA" id="ARBA00041418"/>
    </source>
</evidence>
<keyword evidence="5" id="KW-0133">Cell shape</keyword>
<evidence type="ECO:0000313" key="17">
    <source>
        <dbReference type="EMBL" id="MBO8407120.1"/>
    </source>
</evidence>
<dbReference type="Pfam" id="PF01098">
    <property type="entry name" value="FTSW_RODA_SPOVE"/>
    <property type="match status" value="1"/>
</dbReference>
<dbReference type="EMBL" id="JADINE010000023">
    <property type="protein sequence ID" value="MBO8407120.1"/>
    <property type="molecule type" value="Genomic_DNA"/>
</dbReference>
<accession>A0A940DE42</accession>
<reference evidence="17" key="2">
    <citation type="journal article" date="2021" name="PeerJ">
        <title>Extensive microbial diversity within the chicken gut microbiome revealed by metagenomics and culture.</title>
        <authorList>
            <person name="Gilroy R."/>
            <person name="Ravi A."/>
            <person name="Getino M."/>
            <person name="Pursley I."/>
            <person name="Horton D.L."/>
            <person name="Alikhan N.F."/>
            <person name="Baker D."/>
            <person name="Gharbi K."/>
            <person name="Hall N."/>
            <person name="Watson M."/>
            <person name="Adriaenssens E.M."/>
            <person name="Foster-Nyarko E."/>
            <person name="Jarju S."/>
            <person name="Secka A."/>
            <person name="Antonio M."/>
            <person name="Oren A."/>
            <person name="Chaudhuri R.R."/>
            <person name="La Ragione R."/>
            <person name="Hildebrand F."/>
            <person name="Pallen M.J."/>
        </authorList>
    </citation>
    <scope>NUCLEOTIDE SEQUENCE</scope>
    <source>
        <strain evidence="17">B1-16210</strain>
    </source>
</reference>
<feature type="transmembrane region" description="Helical" evidence="16">
    <location>
        <begin position="317"/>
        <end position="339"/>
    </location>
</feature>
<evidence type="ECO:0000256" key="6">
    <source>
        <dbReference type="ARBA" id="ARBA00022984"/>
    </source>
</evidence>
<keyword evidence="7 16" id="KW-1133">Transmembrane helix</keyword>
<dbReference type="PANTHER" id="PTHR30474">
    <property type="entry name" value="CELL CYCLE PROTEIN"/>
    <property type="match status" value="1"/>
</dbReference>
<keyword evidence="3" id="KW-0808">Transferase</keyword>
<comment type="catalytic activity">
    <reaction evidence="15">
        <text>[GlcNAc-(1-&gt;4)-Mur2Ac(oyl-L-Ala-gamma-D-Glu-L-Lys-D-Ala-D-Ala)](n)-di-trans,octa-cis-undecaprenyl diphosphate + beta-D-GlcNAc-(1-&gt;4)-Mur2Ac(oyl-L-Ala-gamma-D-Glu-L-Lys-D-Ala-D-Ala)-di-trans,octa-cis-undecaprenyl diphosphate = [GlcNAc-(1-&gt;4)-Mur2Ac(oyl-L-Ala-gamma-D-Glu-L-Lys-D-Ala-D-Ala)](n+1)-di-trans,octa-cis-undecaprenyl diphosphate + di-trans,octa-cis-undecaprenyl diphosphate + H(+)</text>
        <dbReference type="Rhea" id="RHEA:23708"/>
        <dbReference type="Rhea" id="RHEA-COMP:9602"/>
        <dbReference type="Rhea" id="RHEA-COMP:9603"/>
        <dbReference type="ChEBI" id="CHEBI:15378"/>
        <dbReference type="ChEBI" id="CHEBI:58405"/>
        <dbReference type="ChEBI" id="CHEBI:60033"/>
        <dbReference type="ChEBI" id="CHEBI:78435"/>
        <dbReference type="EC" id="2.4.99.28"/>
    </reaction>
</comment>
<comment type="caution">
    <text evidence="17">The sequence shown here is derived from an EMBL/GenBank/DDBJ whole genome shotgun (WGS) entry which is preliminary data.</text>
</comment>
<evidence type="ECO:0000256" key="15">
    <source>
        <dbReference type="ARBA" id="ARBA00049902"/>
    </source>
</evidence>
<feature type="transmembrane region" description="Helical" evidence="16">
    <location>
        <begin position="351"/>
        <end position="373"/>
    </location>
</feature>
<dbReference type="GO" id="GO:0005886">
    <property type="term" value="C:plasma membrane"/>
    <property type="evidence" value="ECO:0007669"/>
    <property type="project" value="TreeGrafter"/>
</dbReference>
<sequence>MLKRTEESKLTSWYFEIDRRLLAYVLVMFVISILYVISAGSVAAERIGQSWNFFLVKAIPFYILGLGTLLAASALNKKWVLRISWLNVVVGLALLLVTLVAPHVINGSNRFVSLGFANVMPADIMKPGFIMVTAWFLAKMRDAYGDDIFFNKAAWQFKWLSWWPYLGVFAAMLAIIFTHPDLGTSVLYLAVFGAMLFIAGLPYVTLPIIAVAGIGLVGLAFLTMPHVHNRIVAFFTGTGDTYQVDKSIQSIQNGGLFGQGDGAFVKQSLPDAHTDFIFAAIAEDAGAIVACGLIIFLMLVIRRLVVDATNARDKFVFYAAGGTAALFGAQVCINLMSTLNLFAPKGMTLPFISYGGSSLLAYSLLFGMLLAIIREDKWK</sequence>
<dbReference type="Proteomes" id="UP000721442">
    <property type="component" value="Unassembled WGS sequence"/>
</dbReference>
<dbReference type="AlphaFoldDB" id="A0A940DE42"/>
<comment type="subcellular location">
    <subcellularLocation>
        <location evidence="1">Membrane</location>
        <topology evidence="1">Multi-pass membrane protein</topology>
    </subcellularLocation>
</comment>
<keyword evidence="8 16" id="KW-0472">Membrane</keyword>
<feature type="transmembrane region" description="Helical" evidence="16">
    <location>
        <begin position="208"/>
        <end position="227"/>
    </location>
</feature>
<organism evidence="17 18">
    <name type="scientific">Candidatus Enterousia excrementavium</name>
    <dbReference type="NCBI Taxonomy" id="2840789"/>
    <lineage>
        <taxon>Bacteria</taxon>
        <taxon>Pseudomonadati</taxon>
        <taxon>Pseudomonadota</taxon>
        <taxon>Alphaproteobacteria</taxon>
        <taxon>Candidatus Enterousia</taxon>
    </lineage>
</organism>
<evidence type="ECO:0000313" key="18">
    <source>
        <dbReference type="Proteomes" id="UP000721442"/>
    </source>
</evidence>